<evidence type="ECO:0000259" key="2">
    <source>
        <dbReference type="PROSITE" id="PS51841"/>
    </source>
</evidence>
<name>A0A815BEL0_9BILA</name>
<comment type="caution">
    <text evidence="3">The sequence shown here is derived from an EMBL/GenBank/DDBJ whole genome shotgun (WGS) entry which is preliminary data.</text>
</comment>
<dbReference type="Gene3D" id="2.60.40.1260">
    <property type="entry name" value="Lamin Tail domain"/>
    <property type="match status" value="1"/>
</dbReference>
<organism evidence="3 4">
    <name type="scientific">Rotaria magnacalcarata</name>
    <dbReference type="NCBI Taxonomy" id="392030"/>
    <lineage>
        <taxon>Eukaryota</taxon>
        <taxon>Metazoa</taxon>
        <taxon>Spiralia</taxon>
        <taxon>Gnathifera</taxon>
        <taxon>Rotifera</taxon>
        <taxon>Eurotatoria</taxon>
        <taxon>Bdelloidea</taxon>
        <taxon>Philodinida</taxon>
        <taxon>Philodinidae</taxon>
        <taxon>Rotaria</taxon>
    </lineage>
</organism>
<accession>A0A815BEL0</accession>
<dbReference type="InterPro" id="IPR036415">
    <property type="entry name" value="Lamin_tail_dom_sf"/>
</dbReference>
<dbReference type="EMBL" id="CAJNOW010000319">
    <property type="protein sequence ID" value="CAF1270355.1"/>
    <property type="molecule type" value="Genomic_DNA"/>
</dbReference>
<dbReference type="PROSITE" id="PS51841">
    <property type="entry name" value="LTD"/>
    <property type="match status" value="1"/>
</dbReference>
<feature type="coiled-coil region" evidence="1">
    <location>
        <begin position="217"/>
        <end position="277"/>
    </location>
</feature>
<dbReference type="AlphaFoldDB" id="A0A815BEL0"/>
<dbReference type="InterPro" id="IPR001322">
    <property type="entry name" value="Lamin_tail_dom"/>
</dbReference>
<feature type="coiled-coil region" evidence="1">
    <location>
        <begin position="327"/>
        <end position="354"/>
    </location>
</feature>
<evidence type="ECO:0000313" key="3">
    <source>
        <dbReference type="EMBL" id="CAF1270355.1"/>
    </source>
</evidence>
<gene>
    <name evidence="3" type="ORF">KQP761_LOCUS3255</name>
</gene>
<proteinExistence type="predicted"/>
<dbReference type="Proteomes" id="UP000663834">
    <property type="component" value="Unassembled WGS sequence"/>
</dbReference>
<reference evidence="3" key="1">
    <citation type="submission" date="2021-02" db="EMBL/GenBank/DDBJ databases">
        <authorList>
            <person name="Nowell W R."/>
        </authorList>
    </citation>
    <scope>NUCLEOTIDE SEQUENCE</scope>
</reference>
<keyword evidence="1" id="KW-0175">Coiled coil</keyword>
<feature type="domain" description="LTD" evidence="2">
    <location>
        <begin position="536"/>
        <end position="656"/>
    </location>
</feature>
<dbReference type="OrthoDB" id="10011412at2759"/>
<dbReference type="SUPFAM" id="SSF74853">
    <property type="entry name" value="Lamin A/C globular tail domain"/>
    <property type="match status" value="1"/>
</dbReference>
<evidence type="ECO:0000313" key="4">
    <source>
        <dbReference type="Proteomes" id="UP000663834"/>
    </source>
</evidence>
<protein>
    <recommendedName>
        <fullName evidence="2">LTD domain-containing protein</fullName>
    </recommendedName>
</protein>
<evidence type="ECO:0000256" key="1">
    <source>
        <dbReference type="SAM" id="Coils"/>
    </source>
</evidence>
<sequence>MFRTVYEVVTMSLDQSYSMEPLSLFGSYHRIHDSNILIAQIVNDLTGVKQQDVDEKLYFHSLNNRLEDLLHYLYDLKSGNKNLSDDLKTLIANESLVEENCGSLFQELDSMILYLSEENHCKTIEEIEIKSFDEQTELTNRIQTSFLDILNSYNEKHRTLFYLINQLDNDLNKIHLGLGISNDQIKSYGDDYREELIRFSCYLSEWTQMALDRQHLLNEIQLLKKHHNLRLRSYQEEINEWNRLLNSLLQESRYFHQNSLETMKQQLQIDYEQMLKEQQTHVEIVLTRKFKSISNKIYMNLGIHENYSNSNLILFFSLDERQYQEHILHFENLLDEHTKEYDSLESDYRILAEKIQHKRWALVDLENQAKLQARRRSEQHARLEHDINLALAEYYELKDQLDQLIYTIRFDIDQELKIYEVLLNSLYQKENDCLSQNGSNLSQLYRPSITRTADIDHTLDFRRSSMLRDNISITLDENISRDQYETQKNTIDQSQMVKMPTARSFAHEMSENQQKCMNMNQNDQESLELDENYIQSIVHCKRKYKGKIIIKIANVQGGFVEIENIGNRLQNLTGWLIERIVDGRRISYTFPEFQLGSNKTVRIYGKSYYQNSLSTANDSDFQLIATNFHDWDTGQHIRTELFNCNHIVRALFEQTADY</sequence>